<dbReference type="AlphaFoldDB" id="A0A8T5GFL4"/>
<comment type="caution">
    <text evidence="2">The sequence shown here is derived from an EMBL/GenBank/DDBJ whole genome shotgun (WGS) entry which is preliminary data.</text>
</comment>
<keyword evidence="1" id="KW-0472">Membrane</keyword>
<dbReference type="EMBL" id="JABJNZ010000058">
    <property type="protein sequence ID" value="MBT4870803.1"/>
    <property type="molecule type" value="Genomic_DNA"/>
</dbReference>
<dbReference type="PANTHER" id="PTHR35902">
    <property type="entry name" value="S-LAYER DOMAIN-LIKE PROTEIN-RELATED"/>
    <property type="match status" value="1"/>
</dbReference>
<evidence type="ECO:0000313" key="3">
    <source>
        <dbReference type="Proteomes" id="UP000722459"/>
    </source>
</evidence>
<feature type="transmembrane region" description="Helical" evidence="1">
    <location>
        <begin position="376"/>
        <end position="394"/>
    </location>
</feature>
<evidence type="ECO:0000256" key="1">
    <source>
        <dbReference type="SAM" id="Phobius"/>
    </source>
</evidence>
<organism evidence="2 3">
    <name type="scientific">Candidatus Iainarchaeum sp</name>
    <dbReference type="NCBI Taxonomy" id="3101447"/>
    <lineage>
        <taxon>Archaea</taxon>
        <taxon>Candidatus Iainarchaeota</taxon>
        <taxon>Candidatus Iainarchaeia</taxon>
        <taxon>Candidatus Iainarchaeales</taxon>
        <taxon>Candidatus Iainarchaeaceae</taxon>
        <taxon>Candidatus Iainarchaeum</taxon>
    </lineage>
</organism>
<evidence type="ECO:0008006" key="4">
    <source>
        <dbReference type="Google" id="ProtNLM"/>
    </source>
</evidence>
<keyword evidence="1" id="KW-0812">Transmembrane</keyword>
<dbReference type="PANTHER" id="PTHR35902:SF3">
    <property type="entry name" value="NPCBM-ASSOCIATED, NEW3 DOMAIN OF ALPHA-GALACTOSIDASE"/>
    <property type="match status" value="1"/>
</dbReference>
<keyword evidence="1" id="KW-1133">Transmembrane helix</keyword>
<protein>
    <recommendedName>
        <fullName evidence="4">CARDB domain-containing protein</fullName>
    </recommendedName>
</protein>
<reference evidence="2" key="1">
    <citation type="journal article" date="2021" name="ISME J.">
        <title>Mercury methylation by metabolically versatile and cosmopolitan marine bacteria.</title>
        <authorList>
            <person name="Lin H."/>
            <person name="Ascher D.B."/>
            <person name="Myung Y."/>
            <person name="Lamborg C.H."/>
            <person name="Hallam S.J."/>
            <person name="Gionfriddo C.M."/>
            <person name="Holt K.E."/>
            <person name="Moreau J.W."/>
        </authorList>
    </citation>
    <scope>NUCLEOTIDE SEQUENCE</scope>
    <source>
        <strain evidence="2">SI075_bin30</strain>
    </source>
</reference>
<proteinExistence type="predicted"/>
<name>A0A8T5GFL4_9ARCH</name>
<dbReference type="Proteomes" id="UP000722459">
    <property type="component" value="Unassembled WGS sequence"/>
</dbReference>
<evidence type="ECO:0000313" key="2">
    <source>
        <dbReference type="EMBL" id="MBT4870803.1"/>
    </source>
</evidence>
<gene>
    <name evidence="2" type="ORF">HON47_04465</name>
</gene>
<sequence length="399" mass="43255">MRKLIFLILIISLVSVAIAAAPQATQLNYSPSPAIPGSTIDVLIQLENKEANLKENVLVTLDDNYPFSVVGEIEQNIGDMEKFGKTLVRFTVYIDPSAENRTYSLTTKIKSDSEPLAKGKNFSVVVSGKDPIIKVVGLVGETLYPGQEQALSFVLKNVGTSTAYDVVVELQEDRTVTATGTIVEREITPLGAATAYVTSIGPGKEEQGKILVSVNRTAELKNYTLPVEVSYRDSSGVRSTETSYVGFKVFGEVDLDSTLKEVPLAIIAGQETQLTIELFNKGVGKAEYTLVDISTANGVVEKSKQFIGSLEPNDVDSFKAKITFNSEVKTGEQIVKLNVTYQDTDAITKTKEINLPVMVYSQTDGAAVAGANPLSGIINIILIIIVIVIVWKGYKKFKK</sequence>
<accession>A0A8T5GFL4</accession>